<keyword evidence="2" id="KW-0547">Nucleotide-binding</keyword>
<dbReference type="Gene3D" id="3.40.50.300">
    <property type="entry name" value="P-loop containing nucleotide triphosphate hydrolases"/>
    <property type="match status" value="1"/>
</dbReference>
<dbReference type="RefSeq" id="WP_003134487.1">
    <property type="nucleotide sequence ID" value="NZ_AMQS01000001.1"/>
</dbReference>
<dbReference type="Proteomes" id="UP000006787">
    <property type="component" value="Unassembled WGS sequence"/>
</dbReference>
<organism evidence="5 6">
    <name type="scientific">Lactococcus garvieae DCC43</name>
    <dbReference type="NCBI Taxonomy" id="1231377"/>
    <lineage>
        <taxon>Bacteria</taxon>
        <taxon>Bacillati</taxon>
        <taxon>Bacillota</taxon>
        <taxon>Bacilli</taxon>
        <taxon>Lactobacillales</taxon>
        <taxon>Streptococcaceae</taxon>
        <taxon>Lactococcus</taxon>
    </lineage>
</organism>
<dbReference type="SMART" id="SM00382">
    <property type="entry name" value="AAA"/>
    <property type="match status" value="1"/>
</dbReference>
<dbReference type="eggNOG" id="COG1131">
    <property type="taxonomic scope" value="Bacteria"/>
</dbReference>
<evidence type="ECO:0000313" key="6">
    <source>
        <dbReference type="Proteomes" id="UP000006787"/>
    </source>
</evidence>
<keyword evidence="3 5" id="KW-0067">ATP-binding</keyword>
<proteinExistence type="predicted"/>
<keyword evidence="1" id="KW-0813">Transport</keyword>
<evidence type="ECO:0000313" key="5">
    <source>
        <dbReference type="EMBL" id="EKF52512.1"/>
    </source>
</evidence>
<protein>
    <submittedName>
        <fullName evidence="5">Putative ABC transporter ATP-binding protein</fullName>
    </submittedName>
</protein>
<evidence type="ECO:0000256" key="2">
    <source>
        <dbReference type="ARBA" id="ARBA00022741"/>
    </source>
</evidence>
<dbReference type="GO" id="GO:0005524">
    <property type="term" value="F:ATP binding"/>
    <property type="evidence" value="ECO:0007669"/>
    <property type="project" value="UniProtKB-KW"/>
</dbReference>
<dbReference type="SUPFAM" id="SSF52540">
    <property type="entry name" value="P-loop containing nucleoside triphosphate hydrolases"/>
    <property type="match status" value="1"/>
</dbReference>
<feature type="domain" description="AAA+ ATPase" evidence="4">
    <location>
        <begin position="30"/>
        <end position="209"/>
    </location>
</feature>
<sequence length="213" mass="24476">MRDNKVCVIAKNIKQGDEIIIPSLNIKFSKQKINNIVGKNGIGKSTLLSAMAGELNCEYLKIYDNQNEINPYKNYDIIKISSDFFGYEYLTSIEFVEYILRIYKEEVDKGITCGKYLMDILNMKKYENTLVKNLSQGTKQKLAFISAAVTNCGILLFDESFEHIDQESIHVIKEILDREMVKRCVISVSHTNILQGLSTEEINLEEKVNHYEL</sequence>
<dbReference type="InterPro" id="IPR003439">
    <property type="entry name" value="ABC_transporter-like_ATP-bd"/>
</dbReference>
<evidence type="ECO:0000256" key="3">
    <source>
        <dbReference type="ARBA" id="ARBA00022840"/>
    </source>
</evidence>
<dbReference type="EMBL" id="AMQS01000001">
    <property type="protein sequence ID" value="EKF52512.1"/>
    <property type="molecule type" value="Genomic_DNA"/>
</dbReference>
<evidence type="ECO:0000259" key="4">
    <source>
        <dbReference type="SMART" id="SM00382"/>
    </source>
</evidence>
<name>K2QG79_9LACT</name>
<dbReference type="InterPro" id="IPR027417">
    <property type="entry name" value="P-loop_NTPase"/>
</dbReference>
<comment type="caution">
    <text evidence="5">The sequence shown here is derived from an EMBL/GenBank/DDBJ whole genome shotgun (WGS) entry which is preliminary data.</text>
</comment>
<reference evidence="5 6" key="1">
    <citation type="journal article" date="2012" name="J. Bacteriol.">
        <title>Genome Sequence of the Bacteriocin-Producing Strain Lactococcus garvieae DCC43.</title>
        <authorList>
            <person name="Gabrielsen C."/>
            <person name="Brede D.A."/>
            <person name="Hernandez P.E."/>
            <person name="Nes I.F."/>
            <person name="Diep D.B."/>
        </authorList>
    </citation>
    <scope>NUCLEOTIDE SEQUENCE [LARGE SCALE GENOMIC DNA]</scope>
    <source>
        <strain evidence="5 6">DCC43</strain>
    </source>
</reference>
<evidence type="ECO:0000256" key="1">
    <source>
        <dbReference type="ARBA" id="ARBA00022448"/>
    </source>
</evidence>
<accession>K2QG79</accession>
<gene>
    <name evidence="5" type="primary">garC</name>
    <name evidence="5" type="ORF">C426_0087</name>
</gene>
<dbReference type="InterPro" id="IPR051782">
    <property type="entry name" value="ABC_Transporter_VariousFunc"/>
</dbReference>
<dbReference type="InterPro" id="IPR003593">
    <property type="entry name" value="AAA+_ATPase"/>
</dbReference>
<dbReference type="Pfam" id="PF00005">
    <property type="entry name" value="ABC_tran"/>
    <property type="match status" value="1"/>
</dbReference>
<dbReference type="PANTHER" id="PTHR42939:SF1">
    <property type="entry name" value="ABC TRANSPORTER ATP-BINDING PROTEIN ALBC-RELATED"/>
    <property type="match status" value="1"/>
</dbReference>
<dbReference type="GO" id="GO:0016887">
    <property type="term" value="F:ATP hydrolysis activity"/>
    <property type="evidence" value="ECO:0007669"/>
    <property type="project" value="InterPro"/>
</dbReference>
<dbReference type="PANTHER" id="PTHR42939">
    <property type="entry name" value="ABC TRANSPORTER ATP-BINDING PROTEIN ALBC-RELATED"/>
    <property type="match status" value="1"/>
</dbReference>
<dbReference type="PATRIC" id="fig|1231377.3.peg.86"/>
<dbReference type="AlphaFoldDB" id="K2QG79"/>